<dbReference type="GO" id="GO:0000287">
    <property type="term" value="F:magnesium ion binding"/>
    <property type="evidence" value="ECO:0007669"/>
    <property type="project" value="UniProtKB-UniRule"/>
</dbReference>
<feature type="binding site" evidence="14">
    <location>
        <position position="164"/>
    </location>
    <ligand>
        <name>Mg(2+)</name>
        <dbReference type="ChEBI" id="CHEBI:18420"/>
    </ligand>
</feature>
<feature type="active site" evidence="14">
    <location>
        <position position="246"/>
    </location>
</feature>
<evidence type="ECO:0000256" key="9">
    <source>
        <dbReference type="ARBA" id="ARBA00022840"/>
    </source>
</evidence>
<evidence type="ECO:0000256" key="11">
    <source>
        <dbReference type="ARBA" id="ARBA00023268"/>
    </source>
</evidence>
<dbReference type="Gene3D" id="3.40.50.300">
    <property type="entry name" value="P-loop containing nucleotide triphosphate hydrolases"/>
    <property type="match status" value="1"/>
</dbReference>
<evidence type="ECO:0000256" key="1">
    <source>
        <dbReference type="ARBA" id="ARBA00001120"/>
    </source>
</evidence>
<keyword evidence="11 14" id="KW-0511">Multifunctional enzyme</keyword>
<protein>
    <recommendedName>
        <fullName evidence="14">HPr kinase/phosphorylase</fullName>
        <shortName evidence="14">HPrK/P</shortName>
        <ecNumber evidence="14">2.7.11.-</ecNumber>
        <ecNumber evidence="14">2.7.4.-</ecNumber>
    </recommendedName>
    <alternativeName>
        <fullName evidence="14">HPr(Ser) kinase/phosphorylase</fullName>
    </alternativeName>
</protein>
<dbReference type="GO" id="GO:0000155">
    <property type="term" value="F:phosphorelay sensor kinase activity"/>
    <property type="evidence" value="ECO:0007669"/>
    <property type="project" value="InterPro"/>
</dbReference>
<dbReference type="GO" id="GO:0006109">
    <property type="term" value="P:regulation of carbohydrate metabolic process"/>
    <property type="evidence" value="ECO:0007669"/>
    <property type="project" value="UniProtKB-UniRule"/>
</dbReference>
<dbReference type="HAMAP" id="MF_01249">
    <property type="entry name" value="HPr_kinase"/>
    <property type="match status" value="1"/>
</dbReference>
<dbReference type="SUPFAM" id="SSF53795">
    <property type="entry name" value="PEP carboxykinase-like"/>
    <property type="match status" value="1"/>
</dbReference>
<organism evidence="17 18">
    <name type="scientific">Sporobacter termitidis DSM 10068</name>
    <dbReference type="NCBI Taxonomy" id="1123282"/>
    <lineage>
        <taxon>Bacteria</taxon>
        <taxon>Bacillati</taxon>
        <taxon>Bacillota</taxon>
        <taxon>Clostridia</taxon>
        <taxon>Eubacteriales</taxon>
        <taxon>Oscillospiraceae</taxon>
        <taxon>Sporobacter</taxon>
    </lineage>
</organism>
<dbReference type="PANTHER" id="PTHR30305">
    <property type="entry name" value="PROTEIN YJDM-RELATED"/>
    <property type="match status" value="1"/>
</dbReference>
<dbReference type="GO" id="GO:0004674">
    <property type="term" value="F:protein serine/threonine kinase activity"/>
    <property type="evidence" value="ECO:0007669"/>
    <property type="project" value="UniProtKB-KW"/>
</dbReference>
<comment type="catalytic activity">
    <reaction evidence="1 14">
        <text>[HPr protein]-L-serine + ATP = [HPr protein]-O-phospho-L-serine + ADP + H(+)</text>
        <dbReference type="Rhea" id="RHEA:46600"/>
        <dbReference type="Rhea" id="RHEA-COMP:11602"/>
        <dbReference type="Rhea" id="RHEA-COMP:11603"/>
        <dbReference type="ChEBI" id="CHEBI:15378"/>
        <dbReference type="ChEBI" id="CHEBI:29999"/>
        <dbReference type="ChEBI" id="CHEBI:30616"/>
        <dbReference type="ChEBI" id="CHEBI:83421"/>
        <dbReference type="ChEBI" id="CHEBI:456216"/>
    </reaction>
</comment>
<feature type="domain" description="HPr kinase/phosphorylase C-terminal" evidence="16">
    <location>
        <begin position="134"/>
        <end position="301"/>
    </location>
</feature>
<dbReference type="Proteomes" id="UP000183995">
    <property type="component" value="Unassembled WGS sequence"/>
</dbReference>
<feature type="region of interest" description="Important for the catalytic mechanism of both phosphorylation and dephosphorylation" evidence="14">
    <location>
        <begin position="204"/>
        <end position="213"/>
    </location>
</feature>
<dbReference type="InterPro" id="IPR011104">
    <property type="entry name" value="Hpr_kin/Pase_C"/>
</dbReference>
<dbReference type="InterPro" id="IPR028979">
    <property type="entry name" value="Ser_kin/Pase_Hpr-like_N_sf"/>
</dbReference>
<comment type="cofactor">
    <cofactor evidence="2 14">
        <name>Mg(2+)</name>
        <dbReference type="ChEBI" id="CHEBI:18420"/>
    </cofactor>
</comment>
<dbReference type="OrthoDB" id="9778803at2"/>
<evidence type="ECO:0000256" key="6">
    <source>
        <dbReference type="ARBA" id="ARBA00022723"/>
    </source>
</evidence>
<evidence type="ECO:0000256" key="14">
    <source>
        <dbReference type="HAMAP-Rule" id="MF_01249"/>
    </source>
</evidence>
<feature type="binding site" evidence="14">
    <location>
        <position position="205"/>
    </location>
    <ligand>
        <name>Mg(2+)</name>
        <dbReference type="ChEBI" id="CHEBI:18420"/>
    </ligand>
</feature>
<dbReference type="Pfam" id="PF07475">
    <property type="entry name" value="Hpr_kinase_C"/>
    <property type="match status" value="1"/>
</dbReference>
<feature type="active site" evidence="14">
    <location>
        <position position="163"/>
    </location>
</feature>
<keyword evidence="10 14" id="KW-0460">Magnesium</keyword>
<dbReference type="EC" id="2.7.4.-" evidence="14"/>
<dbReference type="InterPro" id="IPR027417">
    <property type="entry name" value="P-loop_NTPase"/>
</dbReference>
<evidence type="ECO:0000256" key="3">
    <source>
        <dbReference type="ARBA" id="ARBA00006883"/>
    </source>
</evidence>
<evidence type="ECO:0000256" key="5">
    <source>
        <dbReference type="ARBA" id="ARBA00022679"/>
    </source>
</evidence>
<dbReference type="GO" id="GO:0004712">
    <property type="term" value="F:protein serine/threonine/tyrosine kinase activity"/>
    <property type="evidence" value="ECO:0007669"/>
    <property type="project" value="UniProtKB-UniRule"/>
</dbReference>
<dbReference type="STRING" id="1123282.SAMN02745823_01525"/>
<dbReference type="NCBIfam" id="TIGR00679">
    <property type="entry name" value="hpr-ser"/>
    <property type="match status" value="1"/>
</dbReference>
<feature type="domain" description="HPr(Ser) kinase/phosphorylase N-terminal" evidence="15">
    <location>
        <begin position="9"/>
        <end position="130"/>
    </location>
</feature>
<dbReference type="AlphaFoldDB" id="A0A1M5X373"/>
<evidence type="ECO:0000313" key="18">
    <source>
        <dbReference type="Proteomes" id="UP000183995"/>
    </source>
</evidence>
<dbReference type="GO" id="GO:0005524">
    <property type="term" value="F:ATP binding"/>
    <property type="evidence" value="ECO:0007669"/>
    <property type="project" value="UniProtKB-UniRule"/>
</dbReference>
<gene>
    <name evidence="14" type="primary">hprK</name>
    <name evidence="17" type="ORF">SAMN02745823_01525</name>
</gene>
<keyword evidence="6 14" id="KW-0479">Metal-binding</keyword>
<dbReference type="Pfam" id="PF02603">
    <property type="entry name" value="Hpr_kinase_N"/>
    <property type="match status" value="1"/>
</dbReference>
<dbReference type="InterPro" id="IPR003755">
    <property type="entry name" value="HPr(Ser)_kin/Pase"/>
</dbReference>
<dbReference type="Gene3D" id="3.40.1390.20">
    <property type="entry name" value="HprK N-terminal domain-like"/>
    <property type="match status" value="1"/>
</dbReference>
<feature type="active site" description="Proton acceptor; for phosphorylation activity. Proton donor; for dephosphorylation activity" evidence="14">
    <location>
        <position position="181"/>
    </location>
</feature>
<reference evidence="17 18" key="1">
    <citation type="submission" date="2016-11" db="EMBL/GenBank/DDBJ databases">
        <authorList>
            <person name="Jaros S."/>
            <person name="Januszkiewicz K."/>
            <person name="Wedrychowicz H."/>
        </authorList>
    </citation>
    <scope>NUCLEOTIDE SEQUENCE [LARGE SCALE GENOMIC DNA]</scope>
    <source>
        <strain evidence="17 18">DSM 10068</strain>
    </source>
</reference>
<comment type="similarity">
    <text evidence="3 14">Belongs to the HPrK/P family.</text>
</comment>
<evidence type="ECO:0000256" key="8">
    <source>
        <dbReference type="ARBA" id="ARBA00022777"/>
    </source>
</evidence>
<proteinExistence type="inferred from homology"/>
<dbReference type="SUPFAM" id="SSF75138">
    <property type="entry name" value="HprK N-terminal domain-like"/>
    <property type="match status" value="1"/>
</dbReference>
<evidence type="ECO:0000256" key="7">
    <source>
        <dbReference type="ARBA" id="ARBA00022741"/>
    </source>
</evidence>
<keyword evidence="8 14" id="KW-0418">Kinase</keyword>
<evidence type="ECO:0000256" key="2">
    <source>
        <dbReference type="ARBA" id="ARBA00001946"/>
    </source>
</evidence>
<dbReference type="RefSeq" id="WP_073077331.1">
    <property type="nucleotide sequence ID" value="NZ_FQXV01000004.1"/>
</dbReference>
<keyword evidence="12 14" id="KW-0119">Carbohydrate metabolism</keyword>
<keyword evidence="5 14" id="KW-0808">Transferase</keyword>
<feature type="binding site" evidence="14">
    <location>
        <begin position="157"/>
        <end position="164"/>
    </location>
    <ligand>
        <name>ATP</name>
        <dbReference type="ChEBI" id="CHEBI:30616"/>
    </ligand>
</feature>
<accession>A0A1M5X373</accession>
<keyword evidence="18" id="KW-1185">Reference proteome</keyword>
<feature type="active site" evidence="14">
    <location>
        <position position="142"/>
    </location>
</feature>
<dbReference type="PANTHER" id="PTHR30305:SF1">
    <property type="entry name" value="HPR KINASE_PHOSPHORYLASE"/>
    <property type="match status" value="1"/>
</dbReference>
<name>A0A1M5X373_9FIRM</name>
<evidence type="ECO:0000313" key="17">
    <source>
        <dbReference type="EMBL" id="SHH93653.1"/>
    </source>
</evidence>
<sequence length="311" mass="35094">MEREYSYRLKTLVEGQKLNILYPSTDYEKVLIKTGDVHRPGLQLAGFYDYFDPARVQLVGRMEVAFLMKFSSEERREKVDFYMSKKFPALIICHDAELLPEFMEAAEKYDVSLCSTSKSTSAVMSDVIRIIKMELAPRVTRHGVLVEVYGMGLLLLGESGVGKSEAAIELLKRGHRLIADDAVEIKAVADYLEGTAPELIRHYVELRGIGVIDVRQIFGVGAVKARQNIHLVVNLEPWREGMLYDRLGINEQTVTILGVDVAAVTIPVKPGRNLAVILEVAAMNQRQKFMGYNAALEFTRQINRHFDEKLS</sequence>
<evidence type="ECO:0000256" key="12">
    <source>
        <dbReference type="ARBA" id="ARBA00023277"/>
    </source>
</evidence>
<comment type="catalytic activity">
    <reaction evidence="13 14">
        <text>[HPr protein]-O-phospho-L-serine + phosphate + H(+) = [HPr protein]-L-serine + diphosphate</text>
        <dbReference type="Rhea" id="RHEA:46604"/>
        <dbReference type="Rhea" id="RHEA-COMP:11602"/>
        <dbReference type="Rhea" id="RHEA-COMP:11603"/>
        <dbReference type="ChEBI" id="CHEBI:15378"/>
        <dbReference type="ChEBI" id="CHEBI:29999"/>
        <dbReference type="ChEBI" id="CHEBI:33019"/>
        <dbReference type="ChEBI" id="CHEBI:43474"/>
        <dbReference type="ChEBI" id="CHEBI:83421"/>
    </reaction>
</comment>
<evidence type="ECO:0000256" key="4">
    <source>
        <dbReference type="ARBA" id="ARBA00022527"/>
    </source>
</evidence>
<evidence type="ECO:0000256" key="13">
    <source>
        <dbReference type="ARBA" id="ARBA00047657"/>
    </source>
</evidence>
<feature type="region of interest" description="Important for the catalytic mechanism of dephosphorylation" evidence="14">
    <location>
        <begin position="267"/>
        <end position="272"/>
    </location>
</feature>
<evidence type="ECO:0000259" key="15">
    <source>
        <dbReference type="Pfam" id="PF02603"/>
    </source>
</evidence>
<comment type="domain">
    <text evidence="14">The Walker A ATP-binding motif also binds Pi and PPi.</text>
</comment>
<keyword evidence="7 14" id="KW-0547">Nucleotide-binding</keyword>
<dbReference type="InterPro" id="IPR011126">
    <property type="entry name" value="Hpr_kin/Pase_Hpr_N"/>
</dbReference>
<dbReference type="EMBL" id="FQXV01000004">
    <property type="protein sequence ID" value="SHH93653.1"/>
    <property type="molecule type" value="Genomic_DNA"/>
</dbReference>
<evidence type="ECO:0000259" key="16">
    <source>
        <dbReference type="Pfam" id="PF07475"/>
    </source>
</evidence>
<keyword evidence="9 14" id="KW-0067">ATP-binding</keyword>
<dbReference type="EC" id="2.7.11.-" evidence="14"/>
<keyword evidence="4 14" id="KW-0723">Serine/threonine-protein kinase</keyword>
<dbReference type="FunFam" id="3.40.50.300:FF:000174">
    <property type="entry name" value="HPr kinase/phosphorylase"/>
    <property type="match status" value="1"/>
</dbReference>
<dbReference type="CDD" id="cd01918">
    <property type="entry name" value="HprK_C"/>
    <property type="match status" value="1"/>
</dbReference>
<evidence type="ECO:0000256" key="10">
    <source>
        <dbReference type="ARBA" id="ARBA00022842"/>
    </source>
</evidence>
<comment type="subunit">
    <text evidence="14">Homohexamer.</text>
</comment>
<comment type="function">
    <text evidence="14">Catalyzes the ATP- as well as the pyrophosphate-dependent phosphorylation of a specific serine residue in HPr, a phosphocarrier protein of the phosphoenolpyruvate-dependent sugar phosphotransferase system (PTS). HprK/P also catalyzes the pyrophosphate-producing, inorganic phosphate-dependent dephosphorylation (phosphorolysis) of seryl-phosphorylated HPr (P-Ser-HPr). The two antagonistic activities of HprK/P are regulated by several intracellular metabolites, which change their concentration in response to the absence or presence of rapidly metabolisable carbon sources (glucose, fructose, etc.) in the growth medium. Therefore, by controlling the phosphorylation state of HPr, HPrK/P is a sensor enzyme that plays a major role in the regulation of carbon metabolism and sugar transport: it mediates carbon catabolite repression (CCR), and regulates PTS-catalyzed carbohydrate uptake and inducer exclusion.</text>
</comment>
<comment type="miscellaneous">
    <text evidence="14">Both phosphorylation and phosphorolysis are carried out by the same active site and suggest a common mechanism for both reactions.</text>
</comment>